<dbReference type="Proteomes" id="UP001163321">
    <property type="component" value="Chromosome 3"/>
</dbReference>
<gene>
    <name evidence="1" type="ORF">PsorP6_007029</name>
</gene>
<evidence type="ECO:0000313" key="1">
    <source>
        <dbReference type="EMBL" id="KAI9915044.1"/>
    </source>
</evidence>
<accession>A0ACC0W8H5</accession>
<sequence>MHAFHQALMSLSSAATRRSTSVARSAARFHAHDRVSPYDLAVLEEQFQFIRNDAADAAQGETDWAIRMSVRYYRQLFREYALADLSRYKEGKIGLRWRTEREVVAGKGHFSCGNKRCDARTGLQSYELLFAYTEQGNRKRCLVKVRVCSACAEKVFYKKLAHVRRQRALKMAKRDEKRRLEGPSASRGTRTKKRQRRAGSKCSDASRGDESVDGHAEEARHGDPKAREDEVEASRRIHDVCTKINAEERAAYSREQDVCSHQHRDAFDDLLP</sequence>
<protein>
    <submittedName>
        <fullName evidence="1">Uncharacterized protein</fullName>
    </submittedName>
</protein>
<proteinExistence type="predicted"/>
<organism evidence="1 2">
    <name type="scientific">Peronosclerospora sorghi</name>
    <dbReference type="NCBI Taxonomy" id="230839"/>
    <lineage>
        <taxon>Eukaryota</taxon>
        <taxon>Sar</taxon>
        <taxon>Stramenopiles</taxon>
        <taxon>Oomycota</taxon>
        <taxon>Peronosporomycetes</taxon>
        <taxon>Peronosporales</taxon>
        <taxon>Peronosporaceae</taxon>
        <taxon>Peronosclerospora</taxon>
    </lineage>
</organism>
<dbReference type="EMBL" id="CM047582">
    <property type="protein sequence ID" value="KAI9915044.1"/>
    <property type="molecule type" value="Genomic_DNA"/>
</dbReference>
<keyword evidence="2" id="KW-1185">Reference proteome</keyword>
<reference evidence="1 2" key="1">
    <citation type="journal article" date="2022" name="bioRxiv">
        <title>The genome of the oomycete Peronosclerospora sorghi, a cosmopolitan pathogen of maize and sorghum, is inflated with dispersed pseudogenes.</title>
        <authorList>
            <person name="Fletcher K."/>
            <person name="Martin F."/>
            <person name="Isakeit T."/>
            <person name="Cavanaugh K."/>
            <person name="Magill C."/>
            <person name="Michelmore R."/>
        </authorList>
    </citation>
    <scope>NUCLEOTIDE SEQUENCE [LARGE SCALE GENOMIC DNA]</scope>
    <source>
        <strain evidence="1">P6</strain>
    </source>
</reference>
<comment type="caution">
    <text evidence="1">The sequence shown here is derived from an EMBL/GenBank/DDBJ whole genome shotgun (WGS) entry which is preliminary data.</text>
</comment>
<evidence type="ECO:0000313" key="2">
    <source>
        <dbReference type="Proteomes" id="UP001163321"/>
    </source>
</evidence>
<name>A0ACC0W8H5_9STRA</name>